<feature type="transmembrane region" description="Helical" evidence="6">
    <location>
        <begin position="133"/>
        <end position="152"/>
    </location>
</feature>
<dbReference type="Pfam" id="PF13440">
    <property type="entry name" value="Polysacc_synt_3"/>
    <property type="match status" value="1"/>
</dbReference>
<feature type="transmembrane region" description="Helical" evidence="6">
    <location>
        <begin position="383"/>
        <end position="401"/>
    </location>
</feature>
<keyword evidence="5 6" id="KW-0472">Membrane</keyword>
<feature type="transmembrane region" description="Helical" evidence="6">
    <location>
        <begin position="436"/>
        <end position="457"/>
    </location>
</feature>
<feature type="transmembrane region" description="Helical" evidence="6">
    <location>
        <begin position="20"/>
        <end position="41"/>
    </location>
</feature>
<feature type="transmembrane region" description="Helical" evidence="6">
    <location>
        <begin position="172"/>
        <end position="194"/>
    </location>
</feature>
<keyword evidence="2" id="KW-1003">Cell membrane</keyword>
<reference evidence="7 8" key="1">
    <citation type="submission" date="2018-08" db="EMBL/GenBank/DDBJ databases">
        <title>Sequencing the genomes of 1000 actinobacteria strains.</title>
        <authorList>
            <person name="Klenk H.-P."/>
        </authorList>
    </citation>
    <scope>NUCLEOTIDE SEQUENCE [LARGE SCALE GENOMIC DNA]</scope>
    <source>
        <strain evidence="7 8">DSM 22891</strain>
    </source>
</reference>
<name>A0A3D9VCP6_THECX</name>
<accession>A0A3D9VCP6</accession>
<evidence type="ECO:0000256" key="2">
    <source>
        <dbReference type="ARBA" id="ARBA00022475"/>
    </source>
</evidence>
<keyword evidence="4 6" id="KW-1133">Transmembrane helix</keyword>
<evidence type="ECO:0000313" key="8">
    <source>
        <dbReference type="Proteomes" id="UP000256485"/>
    </source>
</evidence>
<feature type="transmembrane region" description="Helical" evidence="6">
    <location>
        <begin position="407"/>
        <end position="424"/>
    </location>
</feature>
<dbReference type="PANTHER" id="PTHR30250">
    <property type="entry name" value="PST FAMILY PREDICTED COLANIC ACID TRANSPORTER"/>
    <property type="match status" value="1"/>
</dbReference>
<feature type="transmembrane region" description="Helical" evidence="6">
    <location>
        <begin position="88"/>
        <end position="121"/>
    </location>
</feature>
<organism evidence="7 8">
    <name type="scientific">Thermasporomyces composti</name>
    <dbReference type="NCBI Taxonomy" id="696763"/>
    <lineage>
        <taxon>Bacteria</taxon>
        <taxon>Bacillati</taxon>
        <taxon>Actinomycetota</taxon>
        <taxon>Actinomycetes</taxon>
        <taxon>Propionibacteriales</taxon>
        <taxon>Nocardioidaceae</taxon>
        <taxon>Thermasporomyces</taxon>
    </lineage>
</organism>
<evidence type="ECO:0000256" key="4">
    <source>
        <dbReference type="ARBA" id="ARBA00022989"/>
    </source>
</evidence>
<dbReference type="GO" id="GO:0005886">
    <property type="term" value="C:plasma membrane"/>
    <property type="evidence" value="ECO:0007669"/>
    <property type="project" value="UniProtKB-SubCell"/>
</dbReference>
<keyword evidence="3 6" id="KW-0812">Transmembrane</keyword>
<dbReference type="Proteomes" id="UP000256485">
    <property type="component" value="Unassembled WGS sequence"/>
</dbReference>
<dbReference type="InterPro" id="IPR050833">
    <property type="entry name" value="Poly_Biosynth_Transport"/>
</dbReference>
<comment type="subcellular location">
    <subcellularLocation>
        <location evidence="1">Cell membrane</location>
        <topology evidence="1">Multi-pass membrane protein</topology>
    </subcellularLocation>
</comment>
<comment type="caution">
    <text evidence="7">The sequence shown here is derived from an EMBL/GenBank/DDBJ whole genome shotgun (WGS) entry which is preliminary data.</text>
</comment>
<feature type="transmembrane region" description="Helical" evidence="6">
    <location>
        <begin position="317"/>
        <end position="340"/>
    </location>
</feature>
<dbReference type="AlphaFoldDB" id="A0A3D9VCP6"/>
<protein>
    <submittedName>
        <fullName evidence="7">O-antigen/teichoic acid export membrane protein</fullName>
    </submittedName>
</protein>
<dbReference type="EMBL" id="QTUC01000001">
    <property type="protein sequence ID" value="REF35944.1"/>
    <property type="molecule type" value="Genomic_DNA"/>
</dbReference>
<dbReference type="RefSeq" id="WP_245940985.1">
    <property type="nucleotide sequence ID" value="NZ_QTUC01000001.1"/>
</dbReference>
<gene>
    <name evidence="7" type="ORF">DFJ64_1337</name>
</gene>
<dbReference type="PANTHER" id="PTHR30250:SF26">
    <property type="entry name" value="PSMA PROTEIN"/>
    <property type="match status" value="1"/>
</dbReference>
<evidence type="ECO:0000256" key="3">
    <source>
        <dbReference type="ARBA" id="ARBA00022692"/>
    </source>
</evidence>
<evidence type="ECO:0000256" key="6">
    <source>
        <dbReference type="SAM" id="Phobius"/>
    </source>
</evidence>
<sequence>MADLETRPSVAGRVARNGAALFTARVAGALAGTLALPVLYSRLGRQEFGVWVLLAGLVALMGYVDMGLGSAQTREVARAVSLGETRTARAVLAIGVGWGACLSALALAGFLLCWPAVASLFRLGPLAAEAHDAVLVLLLGFTVVCVAGPWRAVLEGLQRYSTVAALDGGAAVLNAALSAMAVLAGGGLVALAVVTSLTNTARSVAIVGLAHRTAPSLRPSPADLCRQHVVAALHYCVPIQVTNVAAAASNETDRLVLGGFVGPAAVAGYEPGNKLANLLRMPAALITTAMFPAAATAAATADPARLNRLYLGMTRYLATYAALGAAFLVACADPLVRLWLGHRVPLAATTLALMAPAYAVNVCTCAAQMVTRAEGRPGRETRFALVTAGLNLVLTLPLLALLGPWGVPLSSALALAGGGAYFFVHFHRDSGRPLRLLARALTWPAVVGVAAGLAGWLTTPYLPGGPGRVGAATTLLCQGLLTVLVGIALLTAVGFFDATDRERLRAIVAVRRTPALVGPPMERSPR</sequence>
<proteinExistence type="predicted"/>
<evidence type="ECO:0000256" key="5">
    <source>
        <dbReference type="ARBA" id="ARBA00023136"/>
    </source>
</evidence>
<keyword evidence="8" id="KW-1185">Reference proteome</keyword>
<evidence type="ECO:0000313" key="7">
    <source>
        <dbReference type="EMBL" id="REF35944.1"/>
    </source>
</evidence>
<feature type="transmembrane region" description="Helical" evidence="6">
    <location>
        <begin position="48"/>
        <end position="68"/>
    </location>
</feature>
<feature type="transmembrane region" description="Helical" evidence="6">
    <location>
        <begin position="346"/>
        <end position="371"/>
    </location>
</feature>
<evidence type="ECO:0000256" key="1">
    <source>
        <dbReference type="ARBA" id="ARBA00004651"/>
    </source>
</evidence>
<feature type="transmembrane region" description="Helical" evidence="6">
    <location>
        <begin position="469"/>
        <end position="496"/>
    </location>
</feature>